<keyword evidence="4" id="KW-0479">Metal-binding</keyword>
<evidence type="ECO:0000256" key="3">
    <source>
        <dbReference type="ARBA" id="ARBA00013081"/>
    </source>
</evidence>
<sequence length="408" mass="45121">MRGVFAILGALVLSLFFAPTEIRALFKRRETQAPKLGHADLLENNGSDTMSLKATEWYMKTAVAMIKGARPYLEDTCVLTAAVPGAPNARIQAVFDGHGGAFAAQFLATHLQEVLTAASPFTAGSLEAACEELERRLMHSLNPSGTTATIVIIERLTHPEEVIVQGREIIPSTLTAFKTIHELDTPLGKILPRQKIVIGNKRWPFKLHVVNVGDSRALLLNQRLYAPLTRDHRPDDPAEQARIEAAGAEVKMDRGTPRVRGLAMSRSFGDSDRKRGPGPHPITAKPDIRQFFASANDVLLLHTDGLDFGGADWDLVADEVRESLRRSDGIRNMVTRLVMDAHRGGSKDNITALMTFFSKHLQEQPTAKLRILRKRQKNNRSKKLLPLEEDWTDKLLHGPAGGFSLPMF</sequence>
<dbReference type="PANTHER" id="PTHR13832">
    <property type="entry name" value="PROTEIN PHOSPHATASE 2C"/>
    <property type="match status" value="1"/>
</dbReference>
<comment type="catalytic activity">
    <reaction evidence="10">
        <text>O-phospho-L-threonyl-[protein] + H2O = L-threonyl-[protein] + phosphate</text>
        <dbReference type="Rhea" id="RHEA:47004"/>
        <dbReference type="Rhea" id="RHEA-COMP:11060"/>
        <dbReference type="Rhea" id="RHEA-COMP:11605"/>
        <dbReference type="ChEBI" id="CHEBI:15377"/>
        <dbReference type="ChEBI" id="CHEBI:30013"/>
        <dbReference type="ChEBI" id="CHEBI:43474"/>
        <dbReference type="ChEBI" id="CHEBI:61977"/>
        <dbReference type="EC" id="3.1.3.16"/>
    </reaction>
</comment>
<dbReference type="GO" id="GO:0004722">
    <property type="term" value="F:protein serine/threonine phosphatase activity"/>
    <property type="evidence" value="ECO:0007669"/>
    <property type="project" value="UniProtKB-EC"/>
</dbReference>
<comment type="cofactor">
    <cofactor evidence="1">
        <name>Mn(2+)</name>
        <dbReference type="ChEBI" id="CHEBI:29035"/>
    </cofactor>
</comment>
<gene>
    <name evidence="13" type="ORF">BN1204_023090</name>
</gene>
<dbReference type="Gene3D" id="3.60.40.10">
    <property type="entry name" value="PPM-type phosphatase domain"/>
    <property type="match status" value="1"/>
</dbReference>
<evidence type="ECO:0000313" key="13">
    <source>
        <dbReference type="EMBL" id="CEL66498.1"/>
    </source>
</evidence>
<proteinExistence type="inferred from homology"/>
<comment type="similarity">
    <text evidence="2">Belongs to the PP2C family.</text>
</comment>
<name>A0A0F7U9I3_NEOCL</name>
<feature type="domain" description="PPM-type phosphatase" evidence="12">
    <location>
        <begin position="60"/>
        <end position="357"/>
    </location>
</feature>
<keyword evidence="7" id="KW-0904">Protein phosphatase</keyword>
<dbReference type="EMBL" id="LN714481">
    <property type="protein sequence ID" value="CEL66498.1"/>
    <property type="molecule type" value="Genomic_DNA"/>
</dbReference>
<evidence type="ECO:0000256" key="11">
    <source>
        <dbReference type="SAM" id="MobiDB-lite"/>
    </source>
</evidence>
<keyword evidence="6" id="KW-0460">Magnesium</keyword>
<keyword evidence="8" id="KW-0464">Manganese</keyword>
<dbReference type="InterPro" id="IPR001932">
    <property type="entry name" value="PPM-type_phosphatase-like_dom"/>
</dbReference>
<dbReference type="PANTHER" id="PTHR13832:SF803">
    <property type="entry name" value="PROTEIN PHOSPHATASE 1G"/>
    <property type="match status" value="1"/>
</dbReference>
<dbReference type="GO" id="GO:0046872">
    <property type="term" value="F:metal ion binding"/>
    <property type="evidence" value="ECO:0007669"/>
    <property type="project" value="UniProtKB-KW"/>
</dbReference>
<dbReference type="InterPro" id="IPR015655">
    <property type="entry name" value="PP2C"/>
</dbReference>
<evidence type="ECO:0000256" key="5">
    <source>
        <dbReference type="ARBA" id="ARBA00022801"/>
    </source>
</evidence>
<dbReference type="AlphaFoldDB" id="A0A0F7U9I3"/>
<dbReference type="EC" id="3.1.3.16" evidence="3"/>
<keyword evidence="5" id="KW-0378">Hydrolase</keyword>
<evidence type="ECO:0000256" key="7">
    <source>
        <dbReference type="ARBA" id="ARBA00022912"/>
    </source>
</evidence>
<evidence type="ECO:0000256" key="6">
    <source>
        <dbReference type="ARBA" id="ARBA00022842"/>
    </source>
</evidence>
<feature type="region of interest" description="Disordered" evidence="11">
    <location>
        <begin position="261"/>
        <end position="285"/>
    </location>
</feature>
<protein>
    <recommendedName>
        <fullName evidence="3">protein-serine/threonine phosphatase</fullName>
        <ecNumber evidence="3">3.1.3.16</ecNumber>
    </recommendedName>
</protein>
<dbReference type="Pfam" id="PF00481">
    <property type="entry name" value="PP2C"/>
    <property type="match status" value="2"/>
</dbReference>
<accession>A0A0F7U9I3</accession>
<evidence type="ECO:0000256" key="10">
    <source>
        <dbReference type="ARBA" id="ARBA00048336"/>
    </source>
</evidence>
<evidence type="ECO:0000256" key="2">
    <source>
        <dbReference type="ARBA" id="ARBA00006702"/>
    </source>
</evidence>
<dbReference type="CDD" id="cd00143">
    <property type="entry name" value="PP2Cc"/>
    <property type="match status" value="1"/>
</dbReference>
<evidence type="ECO:0000256" key="1">
    <source>
        <dbReference type="ARBA" id="ARBA00001936"/>
    </source>
</evidence>
<organism evidence="13">
    <name type="scientific">Neospora caninum (strain Liverpool)</name>
    <dbReference type="NCBI Taxonomy" id="572307"/>
    <lineage>
        <taxon>Eukaryota</taxon>
        <taxon>Sar</taxon>
        <taxon>Alveolata</taxon>
        <taxon>Apicomplexa</taxon>
        <taxon>Conoidasida</taxon>
        <taxon>Coccidia</taxon>
        <taxon>Eucoccidiorida</taxon>
        <taxon>Eimeriorina</taxon>
        <taxon>Sarcocystidae</taxon>
        <taxon>Neospora</taxon>
    </lineage>
</organism>
<evidence type="ECO:0000256" key="4">
    <source>
        <dbReference type="ARBA" id="ARBA00022723"/>
    </source>
</evidence>
<evidence type="ECO:0000256" key="8">
    <source>
        <dbReference type="ARBA" id="ARBA00023211"/>
    </source>
</evidence>
<evidence type="ECO:0000259" key="12">
    <source>
        <dbReference type="PROSITE" id="PS51746"/>
    </source>
</evidence>
<dbReference type="PROSITE" id="PS51746">
    <property type="entry name" value="PPM_2"/>
    <property type="match status" value="1"/>
</dbReference>
<evidence type="ECO:0000256" key="9">
    <source>
        <dbReference type="ARBA" id="ARBA00047761"/>
    </source>
</evidence>
<dbReference type="SUPFAM" id="SSF81606">
    <property type="entry name" value="PP2C-like"/>
    <property type="match status" value="1"/>
</dbReference>
<dbReference type="InterPro" id="IPR036457">
    <property type="entry name" value="PPM-type-like_dom_sf"/>
</dbReference>
<reference evidence="13" key="1">
    <citation type="journal article" date="2015" name="PLoS ONE">
        <title>Comprehensive Evaluation of Toxoplasma gondii VEG and Neospora caninum LIV Genomes with Tachyzoite Stage Transcriptome and Proteome Defines Novel Transcript Features.</title>
        <authorList>
            <person name="Ramaprasad A."/>
            <person name="Mourier T."/>
            <person name="Naeem R."/>
            <person name="Malas T.B."/>
            <person name="Moussa E."/>
            <person name="Panigrahi A."/>
            <person name="Vermont S.J."/>
            <person name="Otto T.D."/>
            <person name="Wastling J."/>
            <person name="Pain A."/>
        </authorList>
    </citation>
    <scope>NUCLEOTIDE SEQUENCE</scope>
    <source>
        <strain evidence="13">Liverpool</strain>
    </source>
</reference>
<comment type="catalytic activity">
    <reaction evidence="9">
        <text>O-phospho-L-seryl-[protein] + H2O = L-seryl-[protein] + phosphate</text>
        <dbReference type="Rhea" id="RHEA:20629"/>
        <dbReference type="Rhea" id="RHEA-COMP:9863"/>
        <dbReference type="Rhea" id="RHEA-COMP:11604"/>
        <dbReference type="ChEBI" id="CHEBI:15377"/>
        <dbReference type="ChEBI" id="CHEBI:29999"/>
        <dbReference type="ChEBI" id="CHEBI:43474"/>
        <dbReference type="ChEBI" id="CHEBI:83421"/>
        <dbReference type="EC" id="3.1.3.16"/>
    </reaction>
</comment>
<dbReference type="SMART" id="SM00332">
    <property type="entry name" value="PP2Cc"/>
    <property type="match status" value="1"/>
</dbReference>